<dbReference type="InterPro" id="IPR010730">
    <property type="entry name" value="HET"/>
</dbReference>
<gene>
    <name evidence="2" type="ORF">K435DRAFT_839827</name>
</gene>
<dbReference type="AlphaFoldDB" id="A0A4S8LXS5"/>
<dbReference type="Pfam" id="PF06985">
    <property type="entry name" value="HET"/>
    <property type="match status" value="1"/>
</dbReference>
<accession>A0A4S8LXS5</accession>
<keyword evidence="3" id="KW-1185">Reference proteome</keyword>
<dbReference type="PANTHER" id="PTHR10622:SF10">
    <property type="entry name" value="HET DOMAIN-CONTAINING PROTEIN"/>
    <property type="match status" value="1"/>
</dbReference>
<dbReference type="EMBL" id="ML179222">
    <property type="protein sequence ID" value="THU94492.1"/>
    <property type="molecule type" value="Genomic_DNA"/>
</dbReference>
<protein>
    <submittedName>
        <fullName evidence="2">HET-domain-containing protein</fullName>
    </submittedName>
</protein>
<proteinExistence type="predicted"/>
<evidence type="ECO:0000313" key="3">
    <source>
        <dbReference type="Proteomes" id="UP000297245"/>
    </source>
</evidence>
<dbReference type="OrthoDB" id="674604at2759"/>
<feature type="domain" description="Heterokaryon incompatibility" evidence="1">
    <location>
        <begin position="109"/>
        <end position="199"/>
    </location>
</feature>
<reference evidence="2 3" key="1">
    <citation type="journal article" date="2019" name="Nat. Ecol. Evol.">
        <title>Megaphylogeny resolves global patterns of mushroom evolution.</title>
        <authorList>
            <person name="Varga T."/>
            <person name="Krizsan K."/>
            <person name="Foldi C."/>
            <person name="Dima B."/>
            <person name="Sanchez-Garcia M."/>
            <person name="Sanchez-Ramirez S."/>
            <person name="Szollosi G.J."/>
            <person name="Szarkandi J.G."/>
            <person name="Papp V."/>
            <person name="Albert L."/>
            <person name="Andreopoulos W."/>
            <person name="Angelini C."/>
            <person name="Antonin V."/>
            <person name="Barry K.W."/>
            <person name="Bougher N.L."/>
            <person name="Buchanan P."/>
            <person name="Buyck B."/>
            <person name="Bense V."/>
            <person name="Catcheside P."/>
            <person name="Chovatia M."/>
            <person name="Cooper J."/>
            <person name="Damon W."/>
            <person name="Desjardin D."/>
            <person name="Finy P."/>
            <person name="Geml J."/>
            <person name="Haridas S."/>
            <person name="Hughes K."/>
            <person name="Justo A."/>
            <person name="Karasinski D."/>
            <person name="Kautmanova I."/>
            <person name="Kiss B."/>
            <person name="Kocsube S."/>
            <person name="Kotiranta H."/>
            <person name="LaButti K.M."/>
            <person name="Lechner B.E."/>
            <person name="Liimatainen K."/>
            <person name="Lipzen A."/>
            <person name="Lukacs Z."/>
            <person name="Mihaltcheva S."/>
            <person name="Morgado L.N."/>
            <person name="Niskanen T."/>
            <person name="Noordeloos M.E."/>
            <person name="Ohm R.A."/>
            <person name="Ortiz-Santana B."/>
            <person name="Ovrebo C."/>
            <person name="Racz N."/>
            <person name="Riley R."/>
            <person name="Savchenko A."/>
            <person name="Shiryaev A."/>
            <person name="Soop K."/>
            <person name="Spirin V."/>
            <person name="Szebenyi C."/>
            <person name="Tomsovsky M."/>
            <person name="Tulloss R.E."/>
            <person name="Uehling J."/>
            <person name="Grigoriev I.V."/>
            <person name="Vagvolgyi C."/>
            <person name="Papp T."/>
            <person name="Martin F.M."/>
            <person name="Miettinen O."/>
            <person name="Hibbett D.S."/>
            <person name="Nagy L.G."/>
        </authorList>
    </citation>
    <scope>NUCLEOTIDE SEQUENCE [LARGE SCALE GENOMIC DNA]</scope>
    <source>
        <strain evidence="2 3">CBS 962.96</strain>
    </source>
</reference>
<dbReference type="Proteomes" id="UP000297245">
    <property type="component" value="Unassembled WGS sequence"/>
</dbReference>
<evidence type="ECO:0000259" key="1">
    <source>
        <dbReference type="Pfam" id="PF06985"/>
    </source>
</evidence>
<sequence>MEPGDKLQPKRRSKSSDKRWTPCYSDFVRAFQTASWAMHRSYLFPSILGSLPPDGYSNALSVQVSPHPSFRSYDLYHVYIDHSNTIITMRLLNTGTFKVKEFFNDLPRYVILSHTWEDEEVTFQDIQDLEVAKGKAGWSKVEMACLYARKHKFKWIWIDSCCINKESSAELSEAINSMYQYYLDAAVCYVFLSDVRKNENPREVGSTFRRSRWFSRGWTLQELLAPTYVVFLDNSWEEIGTKCSLFDAISAITTIPAGVITGGNIDRYSIAQKMSWAACRQTTRPEDQAYCLMGLFGVNMSPIYGEGGAKAFMRLQQEIIKISDDRSIFAWIASSEEEEPRGLLARSPYEFRASGEVQSSESDIPGSKSSFSFNNNGLHIHIPLVPSESHSEDGLFLASLQCRSQRDGSYISLYLQQTASDGRYVRCRASELLLQLSSPSLEEAKLVVVKENQLPVRARSRKHSFLPRPVALHCVYRKDLSWYTKRKSTVLTSSVSQTSVENNLVYSIREERFSIAMQYNLEGTFTARNLRCRMFTETTNPTVSEVIQCPKVHFQESDTWANCTDRIMTPLKNGGMATFTVHVTGEERELRLEVAYILQPEERVSIPMLMKSPMLDCLVPSRIDIGNLSSPFVLTNVFPPDYFQSQQDNKTYVSVPAEANSNLFRVLTYQSQWWLRSGSCEAFVVFGFQDNELWTDVVVVNGPHEEHPRVEEIWTSYLDGGPRAHIRRGYQISVSHPMILWSWLTINARKRENLQLGTSMLSQLTLEFKYARVPCHFVEVYVQSIPYPLFIFLSDQLMSMVKQTDLSELRKTLSYIANHHFKSST</sequence>
<dbReference type="PANTHER" id="PTHR10622">
    <property type="entry name" value="HET DOMAIN-CONTAINING PROTEIN"/>
    <property type="match status" value="1"/>
</dbReference>
<evidence type="ECO:0000313" key="2">
    <source>
        <dbReference type="EMBL" id="THU94492.1"/>
    </source>
</evidence>
<organism evidence="2 3">
    <name type="scientific">Dendrothele bispora (strain CBS 962.96)</name>
    <dbReference type="NCBI Taxonomy" id="1314807"/>
    <lineage>
        <taxon>Eukaryota</taxon>
        <taxon>Fungi</taxon>
        <taxon>Dikarya</taxon>
        <taxon>Basidiomycota</taxon>
        <taxon>Agaricomycotina</taxon>
        <taxon>Agaricomycetes</taxon>
        <taxon>Agaricomycetidae</taxon>
        <taxon>Agaricales</taxon>
        <taxon>Agaricales incertae sedis</taxon>
        <taxon>Dendrothele</taxon>
    </lineage>
</organism>
<name>A0A4S8LXS5_DENBC</name>